<accession>D9WXQ4</accession>
<name>D9WXQ4_STRVT</name>
<dbReference type="eggNOG" id="COG0546">
    <property type="taxonomic scope" value="Bacteria"/>
</dbReference>
<protein>
    <submittedName>
        <fullName evidence="1">Hydrolase</fullName>
    </submittedName>
</protein>
<dbReference type="AlphaFoldDB" id="D9WXQ4"/>
<sequence>MRRIRAGKAGGDDMAVAIDAFTDVRTLLAGARGVLFDFDGPICRLFPEDGSRPIADELRDVIDAFGAGHVLGEAERADKDPHVVLRAVHERGGPALRGLLSDLEGRVTAGELAAAERVAAQEKWHTPYVDALIRTLSGRGARLAVVTNNSPLAAEAHLDRRGLLRYFTTVQGRRPDDPGLMKPHPDVLSRALRELRLGPEDAVMIGDTGTDVRAAARAGVDFIGYGRDERKIDALRRAAAAMVITSYEPLAESEWADGS</sequence>
<gene>
    <name evidence="1" type="ORF">SSQG_03617</name>
</gene>
<dbReference type="InterPro" id="IPR023214">
    <property type="entry name" value="HAD_sf"/>
</dbReference>
<reference evidence="2" key="1">
    <citation type="submission" date="2009-02" db="EMBL/GenBank/DDBJ databases">
        <title>Annotation of Streptomyces viridochromogenes strain DSM 40736.</title>
        <authorList>
            <consortium name="The Broad Institute Genome Sequencing Platform"/>
            <consortium name="Broad Institute Microbial Sequencing Center"/>
            <person name="Fischbach M."/>
            <person name="Godfrey P."/>
            <person name="Ward D."/>
            <person name="Young S."/>
            <person name="Zeng Q."/>
            <person name="Koehrsen M."/>
            <person name="Alvarado L."/>
            <person name="Berlin A.M."/>
            <person name="Bochicchio J."/>
            <person name="Borenstein D."/>
            <person name="Chapman S.B."/>
            <person name="Chen Z."/>
            <person name="Engels R."/>
            <person name="Freedman E."/>
            <person name="Gellesch M."/>
            <person name="Goldberg J."/>
            <person name="Griggs A."/>
            <person name="Gujja S."/>
            <person name="Heilman E.R."/>
            <person name="Heiman D.I."/>
            <person name="Hepburn T.A."/>
            <person name="Howarth C."/>
            <person name="Jen D."/>
            <person name="Larson L."/>
            <person name="Lewis B."/>
            <person name="Mehta T."/>
            <person name="Park D."/>
            <person name="Pearson M."/>
            <person name="Richards J."/>
            <person name="Roberts A."/>
            <person name="Saif S."/>
            <person name="Shea T.D."/>
            <person name="Shenoy N."/>
            <person name="Sisk P."/>
            <person name="Stolte C."/>
            <person name="Sykes S.N."/>
            <person name="Thomson T."/>
            <person name="Walk T."/>
            <person name="White J."/>
            <person name="Yandava C."/>
            <person name="Straight P."/>
            <person name="Clardy J."/>
            <person name="Hung D."/>
            <person name="Kolter R."/>
            <person name="Mekalanos J."/>
            <person name="Walker S."/>
            <person name="Walsh C.T."/>
            <person name="Wieland-Brown L.C."/>
            <person name="Haas B."/>
            <person name="Nusbaum C."/>
            <person name="Birren B."/>
        </authorList>
    </citation>
    <scope>NUCLEOTIDE SEQUENCE [LARGE SCALE GENOMIC DNA]</scope>
    <source>
        <strain evidence="2">DSM 40736 / JCM 4977 / BCRC 1201 / Tue 494</strain>
    </source>
</reference>
<dbReference type="NCBIfam" id="TIGR01509">
    <property type="entry name" value="HAD-SF-IA-v3"/>
    <property type="match status" value="1"/>
</dbReference>
<dbReference type="InterPro" id="IPR006439">
    <property type="entry name" value="HAD-SF_hydro_IA"/>
</dbReference>
<dbReference type="Proteomes" id="UP000004184">
    <property type="component" value="Unassembled WGS sequence"/>
</dbReference>
<evidence type="ECO:0000313" key="2">
    <source>
        <dbReference type="Proteomes" id="UP000004184"/>
    </source>
</evidence>
<dbReference type="EMBL" id="GG657757">
    <property type="protein sequence ID" value="EFL33099.1"/>
    <property type="molecule type" value="Genomic_DNA"/>
</dbReference>
<dbReference type="PANTHER" id="PTHR43434:SF1">
    <property type="entry name" value="PHOSPHOGLYCOLATE PHOSPHATASE"/>
    <property type="match status" value="1"/>
</dbReference>
<evidence type="ECO:0000313" key="1">
    <source>
        <dbReference type="EMBL" id="EFL33099.1"/>
    </source>
</evidence>
<proteinExistence type="predicted"/>
<dbReference type="CDD" id="cd01427">
    <property type="entry name" value="HAD_like"/>
    <property type="match status" value="1"/>
</dbReference>
<dbReference type="HOGENOM" id="CLU_083623_0_0_11"/>
<dbReference type="NCBIfam" id="TIGR01549">
    <property type="entry name" value="HAD-SF-IA-v1"/>
    <property type="match status" value="1"/>
</dbReference>
<dbReference type="STRING" id="591159.SSQG_03617"/>
<dbReference type="Pfam" id="PF00702">
    <property type="entry name" value="Hydrolase"/>
    <property type="match status" value="1"/>
</dbReference>
<dbReference type="PANTHER" id="PTHR43434">
    <property type="entry name" value="PHOSPHOGLYCOLATE PHOSPHATASE"/>
    <property type="match status" value="1"/>
</dbReference>
<dbReference type="Gene3D" id="3.40.50.1000">
    <property type="entry name" value="HAD superfamily/HAD-like"/>
    <property type="match status" value="1"/>
</dbReference>
<dbReference type="GO" id="GO:0005829">
    <property type="term" value="C:cytosol"/>
    <property type="evidence" value="ECO:0007669"/>
    <property type="project" value="TreeGrafter"/>
</dbReference>
<dbReference type="GO" id="GO:0006281">
    <property type="term" value="P:DNA repair"/>
    <property type="evidence" value="ECO:0007669"/>
    <property type="project" value="TreeGrafter"/>
</dbReference>
<dbReference type="SUPFAM" id="SSF56784">
    <property type="entry name" value="HAD-like"/>
    <property type="match status" value="1"/>
</dbReference>
<keyword evidence="2" id="KW-1185">Reference proteome</keyword>
<dbReference type="GO" id="GO:0008967">
    <property type="term" value="F:phosphoglycolate phosphatase activity"/>
    <property type="evidence" value="ECO:0007669"/>
    <property type="project" value="TreeGrafter"/>
</dbReference>
<dbReference type="InterPro" id="IPR050155">
    <property type="entry name" value="HAD-like_hydrolase_sf"/>
</dbReference>
<keyword evidence="1" id="KW-0378">Hydrolase</keyword>
<dbReference type="InterPro" id="IPR036412">
    <property type="entry name" value="HAD-like_sf"/>
</dbReference>
<organism evidence="1 2">
    <name type="scientific">Streptomyces viridochromogenes (strain DSM 40736 / JCM 4977 / BCRC 1201 / Tue 494)</name>
    <dbReference type="NCBI Taxonomy" id="591159"/>
    <lineage>
        <taxon>Bacteria</taxon>
        <taxon>Bacillati</taxon>
        <taxon>Actinomycetota</taxon>
        <taxon>Actinomycetes</taxon>
        <taxon>Kitasatosporales</taxon>
        <taxon>Streptomycetaceae</taxon>
        <taxon>Streptomyces</taxon>
    </lineage>
</organism>